<evidence type="ECO:0000313" key="1">
    <source>
        <dbReference type="EMBL" id="VYS76417.1"/>
    </source>
</evidence>
<sequence length="97" mass="10459">MAIQTTNLGLTLPSYEDAADIAVLSQNFEKIDVAAAQAAAAYRFTQVLLAELESRLSTLELKYGTNVTGNPFSVGFDALTGLEVAGVWNQPYARVEF</sequence>
<protein>
    <submittedName>
        <fullName evidence="1">Uncharacterized protein</fullName>
    </submittedName>
</protein>
<dbReference type="EMBL" id="CACRSL010000003">
    <property type="protein sequence ID" value="VYS76417.1"/>
    <property type="molecule type" value="Genomic_DNA"/>
</dbReference>
<gene>
    <name evidence="1" type="ORF">AULFYP135_00260</name>
</gene>
<dbReference type="AlphaFoldDB" id="A0A6N2R6H6"/>
<reference evidence="1" key="1">
    <citation type="submission" date="2019-11" db="EMBL/GenBank/DDBJ databases">
        <authorList>
            <person name="Feng L."/>
        </authorList>
    </citation>
    <scope>NUCLEOTIDE SEQUENCE</scope>
    <source>
        <strain evidence="1">AundefinedLFYP135</strain>
    </source>
</reference>
<organism evidence="1">
    <name type="scientific">uncultured Anaerotruncus sp</name>
    <dbReference type="NCBI Taxonomy" id="905011"/>
    <lineage>
        <taxon>Bacteria</taxon>
        <taxon>Bacillati</taxon>
        <taxon>Bacillota</taxon>
        <taxon>Clostridia</taxon>
        <taxon>Eubacteriales</taxon>
        <taxon>Oscillospiraceae</taxon>
        <taxon>Anaerotruncus</taxon>
        <taxon>environmental samples</taxon>
    </lineage>
</organism>
<name>A0A6N2R6H6_9FIRM</name>
<accession>A0A6N2R6H6</accession>
<proteinExistence type="predicted"/>